<dbReference type="InterPro" id="IPR000160">
    <property type="entry name" value="GGDEF_dom"/>
</dbReference>
<dbReference type="Pfam" id="PF00990">
    <property type="entry name" value="GGDEF"/>
    <property type="match status" value="1"/>
</dbReference>
<comment type="caution">
    <text evidence="5">The sequence shown here is derived from an EMBL/GenBank/DDBJ whole genome shotgun (WGS) entry which is preliminary data.</text>
</comment>
<dbReference type="PROSITE" id="PS50887">
    <property type="entry name" value="GGDEF"/>
    <property type="match status" value="1"/>
</dbReference>
<dbReference type="CDD" id="cd01949">
    <property type="entry name" value="GGDEF"/>
    <property type="match status" value="1"/>
</dbReference>
<protein>
    <recommendedName>
        <fullName evidence="2">diguanylate cyclase</fullName>
        <ecNumber evidence="2">2.7.7.65</ecNumber>
    </recommendedName>
</protein>
<sequence length="710" mass="80835">MFPRTLLKRVTSSRNYRMLADTTFEYLTTFLESQAAGIVYAPSNAAAAEVVLAHESFLCLESYPEAFWTWAAQFDTSDGLIPFAINTCRWDYLPQMGGESFILMLDNHPQHRTYLIIQAACADKVHLSTESGELDFLQLIASKWQCLRAEIEASKEFKNRDLREAKYLSEIRQREQFIDNMKLVHQVAVELSNPANLDELHRASVEAVRHRLGFDRAAFLLLDMKKRCFSGTYGTSEEGNTVDEHHTQYDLHQVEPQYLEALSNDECNLMVVEDVPLYTAGQVVGQGWNGMLILRDGNDTIGWLAIDNYIHRQPITEYQKQMLESFGSLLAQIYIRKRQEQNVRMLHASMVELSRCMTVSEVCKSAVSFAINRMGIDRMAVFLTDEACSYIQGTWGTDIQGNIVDESYFRGSTHENDIVDLAKLYPNEVVFKEGVPIYHDCKIVGYGWTAMTMLTDKGTPIAFIAADNLIRRSPLTSQLREVIRMFASNLTEVLMRAKAQEAISVLNETLELEVRNRTRDLQKANEKLDLMAKLDPLTRLGNRRMLEHLLEQTCEQTMKEVVSYGVILLDIDHFGLFNNCYGHLEGDIALMRIGNILSQHAQSEHELFCRIGGEEFLLLTANRSVDEVRLLAESIRQSIETEKIEHCENPSGTILTVSIGYAASRYKPREIQFDQLYAEADKALYRAKSQGRNQVVGVIVENIDCVEAEM</sequence>
<evidence type="ECO:0000256" key="1">
    <source>
        <dbReference type="ARBA" id="ARBA00001946"/>
    </source>
</evidence>
<organism evidence="5 6">
    <name type="scientific">Vibrio metoecus</name>
    <dbReference type="NCBI Taxonomy" id="1481663"/>
    <lineage>
        <taxon>Bacteria</taxon>
        <taxon>Pseudomonadati</taxon>
        <taxon>Pseudomonadota</taxon>
        <taxon>Gammaproteobacteria</taxon>
        <taxon>Vibrionales</taxon>
        <taxon>Vibrionaceae</taxon>
        <taxon>Vibrio</taxon>
    </lineage>
</organism>
<dbReference type="InterPro" id="IPR029787">
    <property type="entry name" value="Nucleotide_cyclase"/>
</dbReference>
<dbReference type="GO" id="GO:0005886">
    <property type="term" value="C:plasma membrane"/>
    <property type="evidence" value="ECO:0007669"/>
    <property type="project" value="TreeGrafter"/>
</dbReference>
<proteinExistence type="predicted"/>
<evidence type="ECO:0000256" key="3">
    <source>
        <dbReference type="ARBA" id="ARBA00034247"/>
    </source>
</evidence>
<dbReference type="SMART" id="SM00267">
    <property type="entry name" value="GGDEF"/>
    <property type="match status" value="1"/>
</dbReference>
<feature type="domain" description="GGDEF" evidence="4">
    <location>
        <begin position="562"/>
        <end position="700"/>
    </location>
</feature>
<dbReference type="InterPro" id="IPR050469">
    <property type="entry name" value="Diguanylate_Cyclase"/>
</dbReference>
<evidence type="ECO:0000313" key="6">
    <source>
        <dbReference type="Proteomes" id="UP000216173"/>
    </source>
</evidence>
<accession>A0A271VYJ9</accession>
<name>A0A271VYJ9_VIBMT</name>
<dbReference type="GO" id="GO:1902201">
    <property type="term" value="P:negative regulation of bacterial-type flagellum-dependent cell motility"/>
    <property type="evidence" value="ECO:0007669"/>
    <property type="project" value="TreeGrafter"/>
</dbReference>
<dbReference type="GO" id="GO:0043709">
    <property type="term" value="P:cell adhesion involved in single-species biofilm formation"/>
    <property type="evidence" value="ECO:0007669"/>
    <property type="project" value="TreeGrafter"/>
</dbReference>
<dbReference type="EC" id="2.7.7.65" evidence="2"/>
<evidence type="ECO:0000256" key="2">
    <source>
        <dbReference type="ARBA" id="ARBA00012528"/>
    </source>
</evidence>
<dbReference type="Proteomes" id="UP000216173">
    <property type="component" value="Unassembled WGS sequence"/>
</dbReference>
<dbReference type="PANTHER" id="PTHR45138:SF9">
    <property type="entry name" value="DIGUANYLATE CYCLASE DGCM-RELATED"/>
    <property type="match status" value="1"/>
</dbReference>
<dbReference type="Gene3D" id="3.30.70.270">
    <property type="match status" value="1"/>
</dbReference>
<dbReference type="SUPFAM" id="SSF55781">
    <property type="entry name" value="GAF domain-like"/>
    <property type="match status" value="1"/>
</dbReference>
<evidence type="ECO:0000259" key="4">
    <source>
        <dbReference type="PROSITE" id="PS50887"/>
    </source>
</evidence>
<dbReference type="GO" id="GO:0052621">
    <property type="term" value="F:diguanylate cyclase activity"/>
    <property type="evidence" value="ECO:0007669"/>
    <property type="project" value="UniProtKB-EC"/>
</dbReference>
<dbReference type="InterPro" id="IPR029016">
    <property type="entry name" value="GAF-like_dom_sf"/>
</dbReference>
<dbReference type="Gene3D" id="3.30.450.40">
    <property type="match status" value="1"/>
</dbReference>
<dbReference type="AlphaFoldDB" id="A0A271VYJ9"/>
<dbReference type="PANTHER" id="PTHR45138">
    <property type="entry name" value="REGULATORY COMPONENTS OF SENSORY TRANSDUCTION SYSTEM"/>
    <property type="match status" value="1"/>
</dbReference>
<reference evidence="6" key="1">
    <citation type="submission" date="2017-07" db="EMBL/GenBank/DDBJ databases">
        <authorList>
            <person name="Boucher Y."/>
            <person name="Orata F.D."/>
        </authorList>
    </citation>
    <scope>NUCLEOTIDE SEQUENCE [LARGE SCALE GENOMIC DNA]</scope>
    <source>
        <strain evidence="6">OYP9E10</strain>
    </source>
</reference>
<dbReference type="FunFam" id="3.30.70.270:FF:000001">
    <property type="entry name" value="Diguanylate cyclase domain protein"/>
    <property type="match status" value="1"/>
</dbReference>
<dbReference type="NCBIfam" id="TIGR00254">
    <property type="entry name" value="GGDEF"/>
    <property type="match status" value="1"/>
</dbReference>
<gene>
    <name evidence="5" type="ORF">CGU03_00910</name>
</gene>
<evidence type="ECO:0000313" key="5">
    <source>
        <dbReference type="EMBL" id="PAR23076.1"/>
    </source>
</evidence>
<comment type="cofactor">
    <cofactor evidence="1">
        <name>Mg(2+)</name>
        <dbReference type="ChEBI" id="CHEBI:18420"/>
    </cofactor>
</comment>
<dbReference type="SUPFAM" id="SSF55073">
    <property type="entry name" value="Nucleotide cyclase"/>
    <property type="match status" value="1"/>
</dbReference>
<dbReference type="InterPro" id="IPR043128">
    <property type="entry name" value="Rev_trsase/Diguanyl_cyclase"/>
</dbReference>
<dbReference type="EMBL" id="NMSH01000001">
    <property type="protein sequence ID" value="PAR23076.1"/>
    <property type="molecule type" value="Genomic_DNA"/>
</dbReference>
<comment type="catalytic activity">
    <reaction evidence="3">
        <text>2 GTP = 3',3'-c-di-GMP + 2 diphosphate</text>
        <dbReference type="Rhea" id="RHEA:24898"/>
        <dbReference type="ChEBI" id="CHEBI:33019"/>
        <dbReference type="ChEBI" id="CHEBI:37565"/>
        <dbReference type="ChEBI" id="CHEBI:58805"/>
        <dbReference type="EC" id="2.7.7.65"/>
    </reaction>
</comment>